<evidence type="ECO:0000313" key="7">
    <source>
        <dbReference type="EMBL" id="OJJ39903.1"/>
    </source>
</evidence>
<comment type="cofactor">
    <cofactor evidence="1 5">
        <name>Zn(2+)</name>
        <dbReference type="ChEBI" id="CHEBI:29105"/>
    </cofactor>
</comment>
<sequence length="344" mass="37088">MSTVEFNIFRGSESGNVVPDTVRRTIQPTGVFVEITHAGLCGTDRLYKNKPIALGHEGVGIVRGVGSAVESFKTGDKVGFGWVQKVCGKCDYCITDKDQYCEQREPYGTDAFKIGSFATHAVWDESMLVKLPDILESQFAAPLMCGGAAVWDALTSYDLRPGDRVGIQGVGGIGHMAVQFASALGYDVVAFGSKSDKSEVMTGLGAKEFHVLEEGVSKTAVKPVQHLLWCGSGAPDFARIFPLVAHSGTIHLLTVSSETPPLPIQALVSNGIRIQGSSGASQLAVRKMLRFVSLKGIRPIVMSWPMTKGGIEAAYQMMEEGRMRYRGVIVSERHLTGKSAVERM</sequence>
<evidence type="ECO:0000256" key="2">
    <source>
        <dbReference type="ARBA" id="ARBA00022723"/>
    </source>
</evidence>
<comment type="similarity">
    <text evidence="5">Belongs to the zinc-containing alcohol dehydrogenase family.</text>
</comment>
<dbReference type="SUPFAM" id="SSF51735">
    <property type="entry name" value="NAD(P)-binding Rossmann-fold domains"/>
    <property type="match status" value="1"/>
</dbReference>
<keyword evidence="2 5" id="KW-0479">Metal-binding</keyword>
<dbReference type="Proteomes" id="UP000184383">
    <property type="component" value="Unassembled WGS sequence"/>
</dbReference>
<dbReference type="EMBL" id="KV878210">
    <property type="protein sequence ID" value="OJJ39903.1"/>
    <property type="molecule type" value="Genomic_DNA"/>
</dbReference>
<dbReference type="InterPro" id="IPR047109">
    <property type="entry name" value="CAD-like"/>
</dbReference>
<evidence type="ECO:0000256" key="5">
    <source>
        <dbReference type="RuleBase" id="RU361277"/>
    </source>
</evidence>
<dbReference type="PROSITE" id="PS00059">
    <property type="entry name" value="ADH_ZINC"/>
    <property type="match status" value="1"/>
</dbReference>
<name>A0A1L9RYC7_ASPWE</name>
<reference evidence="8" key="1">
    <citation type="journal article" date="2017" name="Genome Biol.">
        <title>Comparative genomics reveals high biological diversity and specific adaptations in the industrially and medically important fungal genus Aspergillus.</title>
        <authorList>
            <person name="de Vries R.P."/>
            <person name="Riley R."/>
            <person name="Wiebenga A."/>
            <person name="Aguilar-Osorio G."/>
            <person name="Amillis S."/>
            <person name="Uchima C.A."/>
            <person name="Anderluh G."/>
            <person name="Asadollahi M."/>
            <person name="Askin M."/>
            <person name="Barry K."/>
            <person name="Battaglia E."/>
            <person name="Bayram O."/>
            <person name="Benocci T."/>
            <person name="Braus-Stromeyer S.A."/>
            <person name="Caldana C."/>
            <person name="Canovas D."/>
            <person name="Cerqueira G.C."/>
            <person name="Chen F."/>
            <person name="Chen W."/>
            <person name="Choi C."/>
            <person name="Clum A."/>
            <person name="Dos Santos R.A."/>
            <person name="Damasio A.R."/>
            <person name="Diallinas G."/>
            <person name="Emri T."/>
            <person name="Fekete E."/>
            <person name="Flipphi M."/>
            <person name="Freyberg S."/>
            <person name="Gallo A."/>
            <person name="Gournas C."/>
            <person name="Habgood R."/>
            <person name="Hainaut M."/>
            <person name="Harispe M.L."/>
            <person name="Henrissat B."/>
            <person name="Hilden K.S."/>
            <person name="Hope R."/>
            <person name="Hossain A."/>
            <person name="Karabika E."/>
            <person name="Karaffa L."/>
            <person name="Karanyi Z."/>
            <person name="Krasevec N."/>
            <person name="Kuo A."/>
            <person name="Kusch H."/>
            <person name="LaButti K."/>
            <person name="Lagendijk E.L."/>
            <person name="Lapidus A."/>
            <person name="Levasseur A."/>
            <person name="Lindquist E."/>
            <person name="Lipzen A."/>
            <person name="Logrieco A.F."/>
            <person name="MacCabe A."/>
            <person name="Maekelae M.R."/>
            <person name="Malavazi I."/>
            <person name="Melin P."/>
            <person name="Meyer V."/>
            <person name="Mielnichuk N."/>
            <person name="Miskei M."/>
            <person name="Molnar A.P."/>
            <person name="Mule G."/>
            <person name="Ngan C.Y."/>
            <person name="Orejas M."/>
            <person name="Orosz E."/>
            <person name="Ouedraogo J.P."/>
            <person name="Overkamp K.M."/>
            <person name="Park H.-S."/>
            <person name="Perrone G."/>
            <person name="Piumi F."/>
            <person name="Punt P.J."/>
            <person name="Ram A.F."/>
            <person name="Ramon A."/>
            <person name="Rauscher S."/>
            <person name="Record E."/>
            <person name="Riano-Pachon D.M."/>
            <person name="Robert V."/>
            <person name="Roehrig J."/>
            <person name="Ruller R."/>
            <person name="Salamov A."/>
            <person name="Salih N.S."/>
            <person name="Samson R.A."/>
            <person name="Sandor E."/>
            <person name="Sanguinetti M."/>
            <person name="Schuetze T."/>
            <person name="Sepcic K."/>
            <person name="Shelest E."/>
            <person name="Sherlock G."/>
            <person name="Sophianopoulou V."/>
            <person name="Squina F.M."/>
            <person name="Sun H."/>
            <person name="Susca A."/>
            <person name="Todd R.B."/>
            <person name="Tsang A."/>
            <person name="Unkles S.E."/>
            <person name="van de Wiele N."/>
            <person name="van Rossen-Uffink D."/>
            <person name="Oliveira J.V."/>
            <person name="Vesth T.C."/>
            <person name="Visser J."/>
            <person name="Yu J.-H."/>
            <person name="Zhou M."/>
            <person name="Andersen M.R."/>
            <person name="Archer D.B."/>
            <person name="Baker S.E."/>
            <person name="Benoit I."/>
            <person name="Brakhage A.A."/>
            <person name="Braus G.H."/>
            <person name="Fischer R."/>
            <person name="Frisvad J.C."/>
            <person name="Goldman G.H."/>
            <person name="Houbraken J."/>
            <person name="Oakley B."/>
            <person name="Pocsi I."/>
            <person name="Scazzocchio C."/>
            <person name="Seiboth B."/>
            <person name="vanKuyk P.A."/>
            <person name="Wortman J."/>
            <person name="Dyer P.S."/>
            <person name="Grigoriev I.V."/>
        </authorList>
    </citation>
    <scope>NUCLEOTIDE SEQUENCE [LARGE SCALE GENOMIC DNA]</scope>
    <source>
        <strain evidence="8">DTO 134E9</strain>
    </source>
</reference>
<dbReference type="InterPro" id="IPR002328">
    <property type="entry name" value="ADH_Zn_CS"/>
</dbReference>
<dbReference type="SMART" id="SM00829">
    <property type="entry name" value="PKS_ER"/>
    <property type="match status" value="1"/>
</dbReference>
<dbReference type="RefSeq" id="XP_040693579.1">
    <property type="nucleotide sequence ID" value="XM_040838365.1"/>
</dbReference>
<evidence type="ECO:0000256" key="1">
    <source>
        <dbReference type="ARBA" id="ARBA00001947"/>
    </source>
</evidence>
<keyword evidence="8" id="KW-1185">Reference proteome</keyword>
<dbReference type="PANTHER" id="PTHR42683">
    <property type="entry name" value="ALDEHYDE REDUCTASE"/>
    <property type="match status" value="1"/>
</dbReference>
<dbReference type="GeneID" id="63754213"/>
<dbReference type="InterPro" id="IPR013154">
    <property type="entry name" value="ADH-like_N"/>
</dbReference>
<dbReference type="GO" id="GO:0016616">
    <property type="term" value="F:oxidoreductase activity, acting on the CH-OH group of donors, NAD or NADP as acceptor"/>
    <property type="evidence" value="ECO:0007669"/>
    <property type="project" value="InterPro"/>
</dbReference>
<dbReference type="InterPro" id="IPR036291">
    <property type="entry name" value="NAD(P)-bd_dom_sf"/>
</dbReference>
<dbReference type="Gene3D" id="3.90.180.10">
    <property type="entry name" value="Medium-chain alcohol dehydrogenases, catalytic domain"/>
    <property type="match status" value="1"/>
</dbReference>
<evidence type="ECO:0000256" key="4">
    <source>
        <dbReference type="ARBA" id="ARBA00023002"/>
    </source>
</evidence>
<evidence type="ECO:0000256" key="3">
    <source>
        <dbReference type="ARBA" id="ARBA00022833"/>
    </source>
</evidence>
<dbReference type="Gene3D" id="3.40.50.720">
    <property type="entry name" value="NAD(P)-binding Rossmann-like Domain"/>
    <property type="match status" value="1"/>
</dbReference>
<proteinExistence type="inferred from homology"/>
<dbReference type="Pfam" id="PF00107">
    <property type="entry name" value="ADH_zinc_N"/>
    <property type="match status" value="1"/>
</dbReference>
<protein>
    <recommendedName>
        <fullName evidence="6">Enoyl reductase (ER) domain-containing protein</fullName>
    </recommendedName>
</protein>
<dbReference type="InterPro" id="IPR020843">
    <property type="entry name" value="ER"/>
</dbReference>
<dbReference type="STRING" id="1073089.A0A1L9RYC7"/>
<accession>A0A1L9RYC7</accession>
<dbReference type="OrthoDB" id="1879366at2759"/>
<dbReference type="InterPro" id="IPR011032">
    <property type="entry name" value="GroES-like_sf"/>
</dbReference>
<dbReference type="SUPFAM" id="SSF50129">
    <property type="entry name" value="GroES-like"/>
    <property type="match status" value="1"/>
</dbReference>
<keyword evidence="3 5" id="KW-0862">Zinc</keyword>
<dbReference type="GO" id="GO:0008270">
    <property type="term" value="F:zinc ion binding"/>
    <property type="evidence" value="ECO:0007669"/>
    <property type="project" value="InterPro"/>
</dbReference>
<gene>
    <name evidence="7" type="ORF">ASPWEDRAFT_58172</name>
</gene>
<evidence type="ECO:0000259" key="6">
    <source>
        <dbReference type="SMART" id="SM00829"/>
    </source>
</evidence>
<organism evidence="7 8">
    <name type="scientific">Aspergillus wentii DTO 134E9</name>
    <dbReference type="NCBI Taxonomy" id="1073089"/>
    <lineage>
        <taxon>Eukaryota</taxon>
        <taxon>Fungi</taxon>
        <taxon>Dikarya</taxon>
        <taxon>Ascomycota</taxon>
        <taxon>Pezizomycotina</taxon>
        <taxon>Eurotiomycetes</taxon>
        <taxon>Eurotiomycetidae</taxon>
        <taxon>Eurotiales</taxon>
        <taxon>Aspergillaceae</taxon>
        <taxon>Aspergillus</taxon>
        <taxon>Aspergillus subgen. Cremei</taxon>
    </lineage>
</organism>
<dbReference type="InterPro" id="IPR013149">
    <property type="entry name" value="ADH-like_C"/>
</dbReference>
<keyword evidence="4" id="KW-0560">Oxidoreductase</keyword>
<feature type="domain" description="Enoyl reductase (ER)" evidence="6">
    <location>
        <begin position="11"/>
        <end position="329"/>
    </location>
</feature>
<dbReference type="VEuPathDB" id="FungiDB:ASPWEDRAFT_58172"/>
<dbReference type="Pfam" id="PF08240">
    <property type="entry name" value="ADH_N"/>
    <property type="match status" value="1"/>
</dbReference>
<dbReference type="AlphaFoldDB" id="A0A1L9RYC7"/>
<evidence type="ECO:0000313" key="8">
    <source>
        <dbReference type="Proteomes" id="UP000184383"/>
    </source>
</evidence>